<dbReference type="GO" id="GO:0005507">
    <property type="term" value="F:copper ion binding"/>
    <property type="evidence" value="ECO:0007669"/>
    <property type="project" value="TreeGrafter"/>
</dbReference>
<dbReference type="GO" id="GO:0005737">
    <property type="term" value="C:cytoplasm"/>
    <property type="evidence" value="ECO:0007669"/>
    <property type="project" value="UniProtKB-SubCell"/>
</dbReference>
<comment type="caution">
    <text evidence="3">The sequence shown here is derived from an EMBL/GenBank/DDBJ whole genome shotgun (WGS) entry which is preliminary data.</text>
</comment>
<name>A0A0R1ZM92_9LACO</name>
<dbReference type="InterPro" id="IPR036822">
    <property type="entry name" value="CutC-like_dom_sf"/>
</dbReference>
<dbReference type="STRING" id="1291052.FC18_GL000637"/>
<comment type="similarity">
    <text evidence="1 2">Belongs to the CutC family.</text>
</comment>
<gene>
    <name evidence="2" type="primary">cutC</name>
    <name evidence="3" type="ORF">FC18_GL000637</name>
</gene>
<sequence>MIKEVCVENFTDIPAAIRAGAGRIELNDNLAVGGTTVSRGVMAAAAQYTREAGIPLVAMIRPRGGDFVYSEEEVAMMIGDIRTAAECGVPAVTFCAVTPDGRLDTKLMELLIAAATPMEVVCHMGFDTIVHSQRQATIDWLIDHHVTRILTHGGPLTLPIGKTLPNIKAYVDYAAGRIGILPGGGITNANVDEITNYLGVDQAHGTKIIRY</sequence>
<dbReference type="EMBL" id="AYYO01000009">
    <property type="protein sequence ID" value="KRM56109.1"/>
    <property type="molecule type" value="Genomic_DNA"/>
</dbReference>
<dbReference type="PANTHER" id="PTHR12598">
    <property type="entry name" value="COPPER HOMEOSTASIS PROTEIN CUTC"/>
    <property type="match status" value="1"/>
</dbReference>
<reference evidence="3 4" key="1">
    <citation type="journal article" date="2015" name="Genome Announc.">
        <title>Expanding the biotechnology potential of lactobacilli through comparative genomics of 213 strains and associated genera.</title>
        <authorList>
            <person name="Sun Z."/>
            <person name="Harris H.M."/>
            <person name="McCann A."/>
            <person name="Guo C."/>
            <person name="Argimon S."/>
            <person name="Zhang W."/>
            <person name="Yang X."/>
            <person name="Jeffery I.B."/>
            <person name="Cooney J.C."/>
            <person name="Kagawa T.F."/>
            <person name="Liu W."/>
            <person name="Song Y."/>
            <person name="Salvetti E."/>
            <person name="Wrobel A."/>
            <person name="Rasinkangas P."/>
            <person name="Parkhill J."/>
            <person name="Rea M.C."/>
            <person name="O'Sullivan O."/>
            <person name="Ritari J."/>
            <person name="Douillard F.P."/>
            <person name="Paul Ross R."/>
            <person name="Yang R."/>
            <person name="Briner A.E."/>
            <person name="Felis G.E."/>
            <person name="de Vos W.M."/>
            <person name="Barrangou R."/>
            <person name="Klaenhammer T.R."/>
            <person name="Caufield P.W."/>
            <person name="Cui Y."/>
            <person name="Zhang H."/>
            <person name="O'Toole P.W."/>
        </authorList>
    </citation>
    <scope>NUCLEOTIDE SEQUENCE [LARGE SCALE GENOMIC DNA]</scope>
    <source>
        <strain evidence="3 4">DSM 20505</strain>
    </source>
</reference>
<dbReference type="PATRIC" id="fig|1291052.5.peg.650"/>
<evidence type="ECO:0000256" key="1">
    <source>
        <dbReference type="ARBA" id="ARBA00007768"/>
    </source>
</evidence>
<dbReference type="AlphaFoldDB" id="A0A0R1ZM92"/>
<dbReference type="Pfam" id="PF03932">
    <property type="entry name" value="CutC"/>
    <property type="match status" value="1"/>
</dbReference>
<dbReference type="Proteomes" id="UP000051679">
    <property type="component" value="Unassembled WGS sequence"/>
</dbReference>
<organism evidence="3 4">
    <name type="scientific">Lacticaseibacillus sharpeae JCM 1186 = DSM 20505</name>
    <dbReference type="NCBI Taxonomy" id="1291052"/>
    <lineage>
        <taxon>Bacteria</taxon>
        <taxon>Bacillati</taxon>
        <taxon>Bacillota</taxon>
        <taxon>Bacilli</taxon>
        <taxon>Lactobacillales</taxon>
        <taxon>Lactobacillaceae</taxon>
        <taxon>Lacticaseibacillus</taxon>
    </lineage>
</organism>
<evidence type="ECO:0000256" key="2">
    <source>
        <dbReference type="HAMAP-Rule" id="MF_00795"/>
    </source>
</evidence>
<evidence type="ECO:0000313" key="4">
    <source>
        <dbReference type="Proteomes" id="UP000051679"/>
    </source>
</evidence>
<dbReference type="PANTHER" id="PTHR12598:SF0">
    <property type="entry name" value="COPPER HOMEOSTASIS PROTEIN CUTC HOMOLOG"/>
    <property type="match status" value="1"/>
</dbReference>
<dbReference type="HAMAP" id="MF_00795">
    <property type="entry name" value="CutC"/>
    <property type="match status" value="1"/>
</dbReference>
<dbReference type="InterPro" id="IPR005627">
    <property type="entry name" value="CutC-like"/>
</dbReference>
<keyword evidence="2" id="KW-0963">Cytoplasm</keyword>
<comment type="caution">
    <text evidence="2">Once thought to be involved in copper homeostasis, experiments in E.coli have shown this is not the case.</text>
</comment>
<accession>A0A0R1ZM92</accession>
<proteinExistence type="inferred from homology"/>
<comment type="subcellular location">
    <subcellularLocation>
        <location evidence="2">Cytoplasm</location>
    </subcellularLocation>
</comment>
<dbReference type="Gene3D" id="3.20.20.380">
    <property type="entry name" value="Copper homeostasis (CutC) domain"/>
    <property type="match status" value="1"/>
</dbReference>
<dbReference type="OrthoDB" id="9815677at2"/>
<protein>
    <recommendedName>
        <fullName evidence="2">PF03932 family protein CutC</fullName>
    </recommendedName>
</protein>
<dbReference type="SUPFAM" id="SSF110395">
    <property type="entry name" value="CutC-like"/>
    <property type="match status" value="1"/>
</dbReference>
<evidence type="ECO:0000313" key="3">
    <source>
        <dbReference type="EMBL" id="KRM56109.1"/>
    </source>
</evidence>
<keyword evidence="4" id="KW-1185">Reference proteome</keyword>
<dbReference type="RefSeq" id="WP_054677714.1">
    <property type="nucleotide sequence ID" value="NZ_AYYO01000009.1"/>
</dbReference>